<dbReference type="InParanoid" id="A0A5F9D3B9"/>
<feature type="compositionally biased region" description="Gly residues" evidence="1">
    <location>
        <begin position="633"/>
        <end position="643"/>
    </location>
</feature>
<dbReference type="GO" id="GO:0060271">
    <property type="term" value="P:cilium assembly"/>
    <property type="evidence" value="ECO:0007669"/>
    <property type="project" value="Ensembl"/>
</dbReference>
<feature type="region of interest" description="Disordered" evidence="1">
    <location>
        <begin position="699"/>
        <end position="724"/>
    </location>
</feature>
<evidence type="ECO:0000313" key="4">
    <source>
        <dbReference type="Ensembl" id="ENSOCUP00000040214.1"/>
    </source>
</evidence>
<organism evidence="4 5">
    <name type="scientific">Oryctolagus cuniculus</name>
    <name type="common">Rabbit</name>
    <dbReference type="NCBI Taxonomy" id="9986"/>
    <lineage>
        <taxon>Eukaryota</taxon>
        <taxon>Metazoa</taxon>
        <taxon>Chordata</taxon>
        <taxon>Craniata</taxon>
        <taxon>Vertebrata</taxon>
        <taxon>Euteleostomi</taxon>
        <taxon>Mammalia</taxon>
        <taxon>Eutheria</taxon>
        <taxon>Euarchontoglires</taxon>
        <taxon>Glires</taxon>
        <taxon>Lagomorpha</taxon>
        <taxon>Leporidae</taxon>
        <taxon>Oryctolagus</taxon>
    </lineage>
</organism>
<dbReference type="Bgee" id="ENSOCUG00000002762">
    <property type="expression patterns" value="Expressed in blood and 18 other cell types or tissues"/>
</dbReference>
<sequence>MQGGQGREGASWEKLGWEEFSSPSFYQTNPPGPSPRRSPRTPGRGGHAPSLPLPVSLQSFGPALPFRRRRVAVPGRCPRSRAGLLCWAAPAGPGRRRRPRRPMESQCDYSMYFPAVPLPPRAELAGDPGRYRLLPRRNHLYLGETVRFLLVLRCRSGAGSGGGSGLGSRGAWAELATALAALASVSAGGGVPGGGGAGDPDPEPPGGGDPGGGGLFRGCSPLLTHGPGPATSGGATTLPVEEPIVSTDEVIFPLTVSLDRLPPGTPKAKIVVTVWKREVEAPEVRDQGYLRLLQTRSPGETFRGEQSAFKAQVSTLLTLLPPPVLRCRQFTVAGKHLTVLKVLNSSSQEEISIWDIRILPNFNASYLPVMPDGSVLLVDNVCHQSGEVSMGSFCRLPSTSGCFPCPLSALEEHNFLFQLRGGEQPPPGAKEGLEVPLIAVVQWSTPKLPFTQSIYTHYRLPSVRLDRPCFVMTASCESPVRTYERFTVTYTLLNNLQDFLAVRLVWTPEHAQAGKQLCEEERRAMQAALDSIVCHTPLNNLGFSRKGSALTFSVAFQALRTGLFELSQHMKLKLQFTASVSHPPPEARPLSRKSSPSSPAVRDLVERHQASLGRSQSFSHQQPSRSHLMRYGTGVGRAGGGARRGSERSPRPLSALSQVGQRDGAQGHHAPSGLPCRPPALPAPGQGCAFSGQDCQARVQGPGGGAGQVAPRGAAPTHTPEAHSPGAVLARRLCLPLWARRPRRAACLCLLRRAEGRSRNWAGVATA</sequence>
<feature type="region of interest" description="Disordered" evidence="1">
    <location>
        <begin position="191"/>
        <end position="236"/>
    </location>
</feature>
<gene>
    <name evidence="4" type="primary">TRAPPC14</name>
</gene>
<dbReference type="Proteomes" id="UP000001811">
    <property type="component" value="Unplaced"/>
</dbReference>
<dbReference type="GO" id="GO:0030496">
    <property type="term" value="C:midbody"/>
    <property type="evidence" value="ECO:0007669"/>
    <property type="project" value="Ensembl"/>
</dbReference>
<dbReference type="GO" id="GO:1990071">
    <property type="term" value="C:TRAPPII protein complex"/>
    <property type="evidence" value="ECO:0007669"/>
    <property type="project" value="Ensembl"/>
</dbReference>
<dbReference type="Pfam" id="PF23652">
    <property type="entry name" value="TRAPP14_C"/>
    <property type="match status" value="1"/>
</dbReference>
<feature type="region of interest" description="Disordered" evidence="1">
    <location>
        <begin position="21"/>
        <end position="56"/>
    </location>
</feature>
<dbReference type="InterPro" id="IPR031626">
    <property type="entry name" value="TRAPPC14"/>
</dbReference>
<evidence type="ECO:0000256" key="1">
    <source>
        <dbReference type="SAM" id="MobiDB-lite"/>
    </source>
</evidence>
<dbReference type="InterPro" id="IPR055453">
    <property type="entry name" value="TRAPP14_N"/>
</dbReference>
<dbReference type="FunCoup" id="A0A5F9D3B9">
    <property type="interactions" value="599"/>
</dbReference>
<dbReference type="GO" id="GO:0005886">
    <property type="term" value="C:plasma membrane"/>
    <property type="evidence" value="ECO:0007669"/>
    <property type="project" value="Ensembl"/>
</dbReference>
<dbReference type="GO" id="GO:0034451">
    <property type="term" value="C:centriolar satellite"/>
    <property type="evidence" value="ECO:0007669"/>
    <property type="project" value="Ensembl"/>
</dbReference>
<dbReference type="Pfam" id="PF15806">
    <property type="entry name" value="TRAPP14_N"/>
    <property type="match status" value="1"/>
</dbReference>
<evidence type="ECO:0000259" key="3">
    <source>
        <dbReference type="Pfam" id="PF23652"/>
    </source>
</evidence>
<dbReference type="PANTHER" id="PTHR16096:SF8">
    <property type="entry name" value="TRAFFICKING PROTEIN PARTICLE COMPLEX SUBUNIT 14"/>
    <property type="match status" value="1"/>
</dbReference>
<protein>
    <submittedName>
        <fullName evidence="4">Trafficking protein particle complex subunit 14</fullName>
    </submittedName>
</protein>
<dbReference type="Ensembl" id="ENSOCUT00000040853.1">
    <property type="protein sequence ID" value="ENSOCUP00000040214.1"/>
    <property type="gene ID" value="ENSOCUG00000002762.4"/>
</dbReference>
<evidence type="ECO:0000259" key="2">
    <source>
        <dbReference type="Pfam" id="PF15806"/>
    </source>
</evidence>
<keyword evidence="5" id="KW-1185">Reference proteome</keyword>
<feature type="compositionally biased region" description="Polar residues" evidence="1">
    <location>
        <begin position="612"/>
        <end position="625"/>
    </location>
</feature>
<name>A0A5F9D3B9_RABIT</name>
<reference evidence="4" key="2">
    <citation type="submission" date="2025-08" db="UniProtKB">
        <authorList>
            <consortium name="Ensembl"/>
        </authorList>
    </citation>
    <scope>IDENTIFICATION</scope>
    <source>
        <strain evidence="4">Thorbecke</strain>
    </source>
</reference>
<dbReference type="GeneTree" id="ENSGT00390000014725"/>
<feature type="compositionally biased region" description="Low complexity" evidence="1">
    <location>
        <begin position="224"/>
        <end position="236"/>
    </location>
</feature>
<dbReference type="PANTHER" id="PTHR16096">
    <property type="entry name" value="MICROTUBULE-ASSOCIATED PROTEIN 11"/>
    <property type="match status" value="1"/>
</dbReference>
<evidence type="ECO:0000313" key="5">
    <source>
        <dbReference type="Proteomes" id="UP000001811"/>
    </source>
</evidence>
<feature type="compositionally biased region" description="Gly residues" evidence="1">
    <location>
        <begin position="206"/>
        <end position="216"/>
    </location>
</feature>
<reference evidence="4" key="3">
    <citation type="submission" date="2025-09" db="UniProtKB">
        <authorList>
            <consortium name="Ensembl"/>
        </authorList>
    </citation>
    <scope>IDENTIFICATION</scope>
    <source>
        <strain evidence="4">Thorbecke</strain>
    </source>
</reference>
<dbReference type="STRING" id="9986.ENSOCUP00000040214"/>
<feature type="domain" description="TRAPP14 N-terminal" evidence="2">
    <location>
        <begin position="107"/>
        <end position="469"/>
    </location>
</feature>
<dbReference type="InterPro" id="IPR055452">
    <property type="entry name" value="TRAPP14_C"/>
</dbReference>
<feature type="region of interest" description="Disordered" evidence="1">
    <location>
        <begin position="580"/>
        <end position="679"/>
    </location>
</feature>
<proteinExistence type="predicted"/>
<dbReference type="GO" id="GO:0042127">
    <property type="term" value="P:regulation of cell population proliferation"/>
    <property type="evidence" value="ECO:0007669"/>
    <property type="project" value="Ensembl"/>
</dbReference>
<dbReference type="GO" id="GO:0072686">
    <property type="term" value="C:mitotic spindle"/>
    <property type="evidence" value="ECO:0007669"/>
    <property type="project" value="Ensembl"/>
</dbReference>
<dbReference type="GO" id="GO:0043014">
    <property type="term" value="F:alpha-tubulin binding"/>
    <property type="evidence" value="ECO:0007669"/>
    <property type="project" value="Ensembl"/>
</dbReference>
<reference evidence="4 5" key="1">
    <citation type="journal article" date="2011" name="Nature">
        <title>A high-resolution map of human evolutionary constraint using 29 mammals.</title>
        <authorList>
            <person name="Lindblad-Toh K."/>
            <person name="Garber M."/>
            <person name="Zuk O."/>
            <person name="Lin M.F."/>
            <person name="Parker B.J."/>
            <person name="Washietl S."/>
            <person name="Kheradpour P."/>
            <person name="Ernst J."/>
            <person name="Jordan G."/>
            <person name="Mauceli E."/>
            <person name="Ward L.D."/>
            <person name="Lowe C.B."/>
            <person name="Holloway A.K."/>
            <person name="Clamp M."/>
            <person name="Gnerre S."/>
            <person name="Alfoldi J."/>
            <person name="Beal K."/>
            <person name="Chang J."/>
            <person name="Clawson H."/>
            <person name="Cuff J."/>
            <person name="Di Palma F."/>
            <person name="Fitzgerald S."/>
            <person name="Flicek P."/>
            <person name="Guttman M."/>
            <person name="Hubisz M.J."/>
            <person name="Jaffe D.B."/>
            <person name="Jungreis I."/>
            <person name="Kent W.J."/>
            <person name="Kostka D."/>
            <person name="Lara M."/>
            <person name="Martins A.L."/>
            <person name="Massingham T."/>
            <person name="Moltke I."/>
            <person name="Raney B.J."/>
            <person name="Rasmussen M.D."/>
            <person name="Robinson J."/>
            <person name="Stark A."/>
            <person name="Vilella A.J."/>
            <person name="Wen J."/>
            <person name="Xie X."/>
            <person name="Zody M.C."/>
            <person name="Baldwin J."/>
            <person name="Bloom T."/>
            <person name="Chin C.W."/>
            <person name="Heiman D."/>
            <person name="Nicol R."/>
            <person name="Nusbaum C."/>
            <person name="Young S."/>
            <person name="Wilkinson J."/>
            <person name="Worley K.C."/>
            <person name="Kovar C.L."/>
            <person name="Muzny D.M."/>
            <person name="Gibbs R.A."/>
            <person name="Cree A."/>
            <person name="Dihn H.H."/>
            <person name="Fowler G."/>
            <person name="Jhangiani S."/>
            <person name="Joshi V."/>
            <person name="Lee S."/>
            <person name="Lewis L.R."/>
            <person name="Nazareth L.V."/>
            <person name="Okwuonu G."/>
            <person name="Santibanez J."/>
            <person name="Warren W.C."/>
            <person name="Mardis E.R."/>
            <person name="Weinstock G.M."/>
            <person name="Wilson R.K."/>
            <person name="Delehaunty K."/>
            <person name="Dooling D."/>
            <person name="Fronik C."/>
            <person name="Fulton L."/>
            <person name="Fulton B."/>
            <person name="Graves T."/>
            <person name="Minx P."/>
            <person name="Sodergren E."/>
            <person name="Birney E."/>
            <person name="Margulies E.H."/>
            <person name="Herrero J."/>
            <person name="Green E.D."/>
            <person name="Haussler D."/>
            <person name="Siepel A."/>
            <person name="Goldman N."/>
            <person name="Pollard K.S."/>
            <person name="Pedersen J.S."/>
            <person name="Lander E.S."/>
            <person name="Kellis M."/>
        </authorList>
    </citation>
    <scope>NUCLEOTIDE SEQUENCE [LARGE SCALE GENOMIC DNA]</scope>
    <source>
        <strain evidence="5">Thorbecke</strain>
    </source>
</reference>
<accession>A0A5F9D3B9</accession>
<feature type="compositionally biased region" description="Low complexity" evidence="1">
    <location>
        <begin position="592"/>
        <end position="602"/>
    </location>
</feature>
<feature type="domain" description="TRAPP14 C-terminal" evidence="3">
    <location>
        <begin position="470"/>
        <end position="636"/>
    </location>
</feature>
<dbReference type="AlphaFoldDB" id="A0A5F9D3B9"/>